<keyword evidence="2" id="KW-1185">Reference proteome</keyword>
<gene>
    <name evidence="1" type="ORF">GCM10012275_60000</name>
</gene>
<accession>A0A8J3CIA3</accession>
<dbReference type="EMBL" id="BMMK01000051">
    <property type="protein sequence ID" value="GGM81355.1"/>
    <property type="molecule type" value="Genomic_DNA"/>
</dbReference>
<dbReference type="RefSeq" id="WP_189061796.1">
    <property type="nucleotide sequence ID" value="NZ_BMMK01000051.1"/>
</dbReference>
<organism evidence="1 2">
    <name type="scientific">Longimycelium tulufanense</name>
    <dbReference type="NCBI Taxonomy" id="907463"/>
    <lineage>
        <taxon>Bacteria</taxon>
        <taxon>Bacillati</taxon>
        <taxon>Actinomycetota</taxon>
        <taxon>Actinomycetes</taxon>
        <taxon>Pseudonocardiales</taxon>
        <taxon>Pseudonocardiaceae</taxon>
        <taxon>Longimycelium</taxon>
    </lineage>
</organism>
<comment type="caution">
    <text evidence="1">The sequence shown here is derived from an EMBL/GenBank/DDBJ whole genome shotgun (WGS) entry which is preliminary data.</text>
</comment>
<name>A0A8J3CIA3_9PSEU</name>
<proteinExistence type="predicted"/>
<protein>
    <submittedName>
        <fullName evidence="1">Uncharacterized protein</fullName>
    </submittedName>
</protein>
<dbReference type="AlphaFoldDB" id="A0A8J3CIA3"/>
<sequence>MEEAAADIPDEQRPSYDAYLDRLRQLRTDLDGPDPASTLTEIRQAAWPARHEVDNWTTYQATFTTLATSTNLTEVKTALEWWIADLRAQSLYIPDAQRPDHDRYIAWLQQLRTDLDGSNVASALERIREVAAPLKQKYDSWDCPATTR</sequence>
<evidence type="ECO:0000313" key="2">
    <source>
        <dbReference type="Proteomes" id="UP000637578"/>
    </source>
</evidence>
<reference evidence="1" key="2">
    <citation type="submission" date="2020-09" db="EMBL/GenBank/DDBJ databases">
        <authorList>
            <person name="Sun Q."/>
            <person name="Zhou Y."/>
        </authorList>
    </citation>
    <scope>NUCLEOTIDE SEQUENCE</scope>
    <source>
        <strain evidence="1">CGMCC 4.5737</strain>
    </source>
</reference>
<dbReference type="Proteomes" id="UP000637578">
    <property type="component" value="Unassembled WGS sequence"/>
</dbReference>
<evidence type="ECO:0000313" key="1">
    <source>
        <dbReference type="EMBL" id="GGM81355.1"/>
    </source>
</evidence>
<reference evidence="1" key="1">
    <citation type="journal article" date="2014" name="Int. J. Syst. Evol. Microbiol.">
        <title>Complete genome sequence of Corynebacterium casei LMG S-19264T (=DSM 44701T), isolated from a smear-ripened cheese.</title>
        <authorList>
            <consortium name="US DOE Joint Genome Institute (JGI-PGF)"/>
            <person name="Walter F."/>
            <person name="Albersmeier A."/>
            <person name="Kalinowski J."/>
            <person name="Ruckert C."/>
        </authorList>
    </citation>
    <scope>NUCLEOTIDE SEQUENCE</scope>
    <source>
        <strain evidence="1">CGMCC 4.5737</strain>
    </source>
</reference>